<keyword evidence="10" id="KW-1185">Reference proteome</keyword>
<evidence type="ECO:0000256" key="2">
    <source>
        <dbReference type="ARBA" id="ARBA00022475"/>
    </source>
</evidence>
<name>D2A5Q4_TRICA</name>
<evidence type="ECO:0000313" key="9">
    <source>
        <dbReference type="EMBL" id="EFA05784.1"/>
    </source>
</evidence>
<dbReference type="PANTHER" id="PTHR21143:SF104">
    <property type="entry name" value="GUSTATORY RECEPTOR 8A-RELATED"/>
    <property type="match status" value="1"/>
</dbReference>
<evidence type="ECO:0000313" key="10">
    <source>
        <dbReference type="Proteomes" id="UP000007266"/>
    </source>
</evidence>
<keyword evidence="3 8" id="KW-0812">Transmembrane</keyword>
<sequence length="342" mass="40397">MDFKLIRRVHKIGQWLAITPSNYDKKHVSKIQKSYNLLIFTILTFGLIKIIFYTRRTINTVNLILYYFIEMSLYLLNINSIIVTIFWKNNQWCQLYKNLKRINSTEDNTRQFFFANFIYLMAEIITSASLYEKYHQINIFRRYQLLAQMYYTFLIYVTVRMFLVRYQKLGELLTRQLDLPPQETLPVVRKVAKLVSFLRKSSEIFNDLFDLSLSCIIIFTILNMIFNIFWLVSDGGSTVLDDILVILVFKQTPTLVWTLIVILMCDSVTNEVKKIHFTCYQLYFNGTRGQKTELHQLTKEINQNLPKFTAIGFGVVNKTTIISMVATIINFIIFAMQLTQQN</sequence>
<dbReference type="GO" id="GO:0007635">
    <property type="term" value="P:chemosensory behavior"/>
    <property type="evidence" value="ECO:0000318"/>
    <property type="project" value="GO_Central"/>
</dbReference>
<feature type="transmembrane region" description="Helical" evidence="8">
    <location>
        <begin position="321"/>
        <end position="339"/>
    </location>
</feature>
<reference evidence="9 10" key="1">
    <citation type="journal article" date="2008" name="Nature">
        <title>The genome of the model beetle and pest Tribolium castaneum.</title>
        <authorList>
            <consortium name="Tribolium Genome Sequencing Consortium"/>
            <person name="Richards S."/>
            <person name="Gibbs R.A."/>
            <person name="Weinstock G.M."/>
            <person name="Brown S.J."/>
            <person name="Denell R."/>
            <person name="Beeman R.W."/>
            <person name="Gibbs R."/>
            <person name="Beeman R.W."/>
            <person name="Brown S.J."/>
            <person name="Bucher G."/>
            <person name="Friedrich M."/>
            <person name="Grimmelikhuijzen C.J."/>
            <person name="Klingler M."/>
            <person name="Lorenzen M."/>
            <person name="Richards S."/>
            <person name="Roth S."/>
            <person name="Schroder R."/>
            <person name="Tautz D."/>
            <person name="Zdobnov E.M."/>
            <person name="Muzny D."/>
            <person name="Gibbs R.A."/>
            <person name="Weinstock G.M."/>
            <person name="Attaway T."/>
            <person name="Bell S."/>
            <person name="Buhay C.J."/>
            <person name="Chandrabose M.N."/>
            <person name="Chavez D."/>
            <person name="Clerk-Blankenburg K.P."/>
            <person name="Cree A."/>
            <person name="Dao M."/>
            <person name="Davis C."/>
            <person name="Chacko J."/>
            <person name="Dinh H."/>
            <person name="Dugan-Rocha S."/>
            <person name="Fowler G."/>
            <person name="Garner T.T."/>
            <person name="Garnes J."/>
            <person name="Gnirke A."/>
            <person name="Hawes A."/>
            <person name="Hernandez J."/>
            <person name="Hines S."/>
            <person name="Holder M."/>
            <person name="Hume J."/>
            <person name="Jhangiani S.N."/>
            <person name="Joshi V."/>
            <person name="Khan Z.M."/>
            <person name="Jackson L."/>
            <person name="Kovar C."/>
            <person name="Kowis A."/>
            <person name="Lee S."/>
            <person name="Lewis L.R."/>
            <person name="Margolis J."/>
            <person name="Morgan M."/>
            <person name="Nazareth L.V."/>
            <person name="Nguyen N."/>
            <person name="Okwuonu G."/>
            <person name="Parker D."/>
            <person name="Richards S."/>
            <person name="Ruiz S.J."/>
            <person name="Santibanez J."/>
            <person name="Savard J."/>
            <person name="Scherer S.E."/>
            <person name="Schneider B."/>
            <person name="Sodergren E."/>
            <person name="Tautz D."/>
            <person name="Vattahil S."/>
            <person name="Villasana D."/>
            <person name="White C.S."/>
            <person name="Wright R."/>
            <person name="Park Y."/>
            <person name="Beeman R.W."/>
            <person name="Lord J."/>
            <person name="Oppert B."/>
            <person name="Lorenzen M."/>
            <person name="Brown S."/>
            <person name="Wang L."/>
            <person name="Savard J."/>
            <person name="Tautz D."/>
            <person name="Richards S."/>
            <person name="Weinstock G."/>
            <person name="Gibbs R.A."/>
            <person name="Liu Y."/>
            <person name="Worley K."/>
            <person name="Weinstock G."/>
            <person name="Elsik C.G."/>
            <person name="Reese J.T."/>
            <person name="Elhaik E."/>
            <person name="Landan G."/>
            <person name="Graur D."/>
            <person name="Arensburger P."/>
            <person name="Atkinson P."/>
            <person name="Beeman R.W."/>
            <person name="Beidler J."/>
            <person name="Brown S.J."/>
            <person name="Demuth J.P."/>
            <person name="Drury D.W."/>
            <person name="Du Y.Z."/>
            <person name="Fujiwara H."/>
            <person name="Lorenzen M."/>
            <person name="Maselli V."/>
            <person name="Osanai M."/>
            <person name="Park Y."/>
            <person name="Robertson H.M."/>
            <person name="Tu Z."/>
            <person name="Wang J.J."/>
            <person name="Wang S."/>
            <person name="Richards S."/>
            <person name="Song H."/>
            <person name="Zhang L."/>
            <person name="Sodergren E."/>
            <person name="Werner D."/>
            <person name="Stanke M."/>
            <person name="Morgenstern B."/>
            <person name="Solovyev V."/>
            <person name="Kosarev P."/>
            <person name="Brown G."/>
            <person name="Chen H.C."/>
            <person name="Ermolaeva O."/>
            <person name="Hlavina W."/>
            <person name="Kapustin Y."/>
            <person name="Kiryutin B."/>
            <person name="Kitts P."/>
            <person name="Maglott D."/>
            <person name="Pruitt K."/>
            <person name="Sapojnikov V."/>
            <person name="Souvorov A."/>
            <person name="Mackey A.J."/>
            <person name="Waterhouse R.M."/>
            <person name="Wyder S."/>
            <person name="Zdobnov E.M."/>
            <person name="Zdobnov E.M."/>
            <person name="Wyder S."/>
            <person name="Kriventseva E.V."/>
            <person name="Kadowaki T."/>
            <person name="Bork P."/>
            <person name="Aranda M."/>
            <person name="Bao R."/>
            <person name="Beermann A."/>
            <person name="Berns N."/>
            <person name="Bolognesi R."/>
            <person name="Bonneton F."/>
            <person name="Bopp D."/>
            <person name="Brown S.J."/>
            <person name="Bucher G."/>
            <person name="Butts T."/>
            <person name="Chaumot A."/>
            <person name="Denell R.E."/>
            <person name="Ferrier D.E."/>
            <person name="Friedrich M."/>
            <person name="Gordon C.M."/>
            <person name="Jindra M."/>
            <person name="Klingler M."/>
            <person name="Lan Q."/>
            <person name="Lattorff H.M."/>
            <person name="Laudet V."/>
            <person name="von Levetsow C."/>
            <person name="Liu Z."/>
            <person name="Lutz R."/>
            <person name="Lynch J.A."/>
            <person name="da Fonseca R.N."/>
            <person name="Posnien N."/>
            <person name="Reuter R."/>
            <person name="Roth S."/>
            <person name="Savard J."/>
            <person name="Schinko J.B."/>
            <person name="Schmitt C."/>
            <person name="Schoppmeier M."/>
            <person name="Schroder R."/>
            <person name="Shippy T.D."/>
            <person name="Simonnet F."/>
            <person name="Marques-Souza H."/>
            <person name="Tautz D."/>
            <person name="Tomoyasu Y."/>
            <person name="Trauner J."/>
            <person name="Van der Zee M."/>
            <person name="Vervoort M."/>
            <person name="Wittkopp N."/>
            <person name="Wimmer E.A."/>
            <person name="Yang X."/>
            <person name="Jones A.K."/>
            <person name="Sattelle D.B."/>
            <person name="Ebert P.R."/>
            <person name="Nelson D."/>
            <person name="Scott J.G."/>
            <person name="Beeman R.W."/>
            <person name="Muthukrishnan S."/>
            <person name="Kramer K.J."/>
            <person name="Arakane Y."/>
            <person name="Beeman R.W."/>
            <person name="Zhu Q."/>
            <person name="Hogenkamp D."/>
            <person name="Dixit R."/>
            <person name="Oppert B."/>
            <person name="Jiang H."/>
            <person name="Zou Z."/>
            <person name="Marshall J."/>
            <person name="Elpidina E."/>
            <person name="Vinokurov K."/>
            <person name="Oppert C."/>
            <person name="Zou Z."/>
            <person name="Evans J."/>
            <person name="Lu Z."/>
            <person name="Zhao P."/>
            <person name="Sumathipala N."/>
            <person name="Altincicek B."/>
            <person name="Vilcinskas A."/>
            <person name="Williams M."/>
            <person name="Hultmark D."/>
            <person name="Hetru C."/>
            <person name="Jiang H."/>
            <person name="Grimmelikhuijzen C.J."/>
            <person name="Hauser F."/>
            <person name="Cazzamali G."/>
            <person name="Williamson M."/>
            <person name="Park Y."/>
            <person name="Li B."/>
            <person name="Tanaka Y."/>
            <person name="Predel R."/>
            <person name="Neupert S."/>
            <person name="Schachtner J."/>
            <person name="Verleyen P."/>
            <person name="Raible F."/>
            <person name="Bork P."/>
            <person name="Friedrich M."/>
            <person name="Walden K.K."/>
            <person name="Robertson H.M."/>
            <person name="Angeli S."/>
            <person name="Foret S."/>
            <person name="Bucher G."/>
            <person name="Schuetz S."/>
            <person name="Maleszka R."/>
            <person name="Wimmer E.A."/>
            <person name="Beeman R.W."/>
            <person name="Lorenzen M."/>
            <person name="Tomoyasu Y."/>
            <person name="Miller S.C."/>
            <person name="Grossmann D."/>
            <person name="Bucher G."/>
        </authorList>
    </citation>
    <scope>NUCLEOTIDE SEQUENCE [LARGE SCALE GENOMIC DNA]</scope>
    <source>
        <strain evidence="9 10">Georgia GA2</strain>
    </source>
</reference>
<evidence type="ECO:0000256" key="5">
    <source>
        <dbReference type="ARBA" id="ARBA00023136"/>
    </source>
</evidence>
<evidence type="ECO:0000256" key="6">
    <source>
        <dbReference type="ARBA" id="ARBA00023170"/>
    </source>
</evidence>
<feature type="transmembrane region" description="Helical" evidence="8">
    <location>
        <begin position="208"/>
        <end position="231"/>
    </location>
</feature>
<dbReference type="EMBL" id="KQ971345">
    <property type="protein sequence ID" value="EFA05784.1"/>
    <property type="molecule type" value="Genomic_DNA"/>
</dbReference>
<comment type="similarity">
    <text evidence="8">Belongs to the insect chemoreceptor superfamily. Gustatory receptor (GR) family.</text>
</comment>
<proteinExistence type="inferred from homology"/>
<dbReference type="GO" id="GO:0030424">
    <property type="term" value="C:axon"/>
    <property type="evidence" value="ECO:0000318"/>
    <property type="project" value="GO_Central"/>
</dbReference>
<feature type="transmembrane region" description="Helical" evidence="8">
    <location>
        <begin position="143"/>
        <end position="163"/>
    </location>
</feature>
<dbReference type="GO" id="GO:0043025">
    <property type="term" value="C:neuronal cell body"/>
    <property type="evidence" value="ECO:0000318"/>
    <property type="project" value="GO_Central"/>
</dbReference>
<feature type="transmembrane region" description="Helical" evidence="8">
    <location>
        <begin position="64"/>
        <end position="87"/>
    </location>
</feature>
<feature type="transmembrane region" description="Helical" evidence="8">
    <location>
        <begin position="243"/>
        <end position="265"/>
    </location>
</feature>
<comment type="subcellular location">
    <subcellularLocation>
        <location evidence="1 8">Cell membrane</location>
        <topology evidence="1 8">Multi-pass membrane protein</topology>
    </subcellularLocation>
</comment>
<keyword evidence="5 8" id="KW-0472">Membrane</keyword>
<dbReference type="GO" id="GO:0008049">
    <property type="term" value="P:male courtship behavior"/>
    <property type="evidence" value="ECO:0000318"/>
    <property type="project" value="GO_Central"/>
</dbReference>
<protein>
    <recommendedName>
        <fullName evidence="8">Gustatory receptor</fullName>
    </recommendedName>
</protein>
<dbReference type="GO" id="GO:0005886">
    <property type="term" value="C:plasma membrane"/>
    <property type="evidence" value="ECO:0007669"/>
    <property type="project" value="UniProtKB-SubCell"/>
</dbReference>
<keyword evidence="6 8" id="KW-0675">Receptor</keyword>
<dbReference type="PhylomeDB" id="D2A5Q4"/>
<dbReference type="GO" id="GO:0007165">
    <property type="term" value="P:signal transduction"/>
    <property type="evidence" value="ECO:0007669"/>
    <property type="project" value="UniProtKB-KW"/>
</dbReference>
<evidence type="ECO:0000256" key="4">
    <source>
        <dbReference type="ARBA" id="ARBA00022989"/>
    </source>
</evidence>
<dbReference type="Pfam" id="PF08395">
    <property type="entry name" value="7tm_7"/>
    <property type="match status" value="1"/>
</dbReference>
<keyword evidence="7 8" id="KW-0807">Transducer</keyword>
<dbReference type="AlphaFoldDB" id="D2A5Q4"/>
<accession>D2A5Q4</accession>
<keyword evidence="2 8" id="KW-1003">Cell membrane</keyword>
<dbReference type="Proteomes" id="UP000007266">
    <property type="component" value="Linkage group 6"/>
</dbReference>
<dbReference type="InParanoid" id="D2A5Q4"/>
<dbReference type="GO" id="GO:0050909">
    <property type="term" value="P:sensory perception of taste"/>
    <property type="evidence" value="ECO:0007669"/>
    <property type="project" value="InterPro"/>
</dbReference>
<comment type="function">
    <text evidence="8">Gustatory receptor which mediates acceptance or avoidance behavior, depending on its substrates.</text>
</comment>
<gene>
    <name evidence="9" type="primary">TcGr82</name>
    <name evidence="9" type="ORF">TcasGA2_TC030176</name>
</gene>
<evidence type="ECO:0000256" key="7">
    <source>
        <dbReference type="ARBA" id="ARBA00023224"/>
    </source>
</evidence>
<dbReference type="PANTHER" id="PTHR21143">
    <property type="entry name" value="INVERTEBRATE GUSTATORY RECEPTOR"/>
    <property type="match status" value="1"/>
</dbReference>
<keyword evidence="4 8" id="KW-1133">Transmembrane helix</keyword>
<evidence type="ECO:0000256" key="3">
    <source>
        <dbReference type="ARBA" id="ARBA00022692"/>
    </source>
</evidence>
<evidence type="ECO:0000256" key="8">
    <source>
        <dbReference type="RuleBase" id="RU363108"/>
    </source>
</evidence>
<dbReference type="HOGENOM" id="CLU_060014_0_0_1"/>
<reference evidence="9 10" key="2">
    <citation type="journal article" date="2010" name="Nucleic Acids Res.">
        <title>BeetleBase in 2010: revisions to provide comprehensive genomic information for Tribolium castaneum.</title>
        <authorList>
            <person name="Kim H.S."/>
            <person name="Murphy T."/>
            <person name="Xia J."/>
            <person name="Caragea D."/>
            <person name="Park Y."/>
            <person name="Beeman R.W."/>
            <person name="Lorenzen M.D."/>
            <person name="Butcher S."/>
            <person name="Manak J.R."/>
            <person name="Brown S.J."/>
        </authorList>
    </citation>
    <scope>GENOME REANNOTATION</scope>
    <source>
        <strain evidence="9 10">Georgia GA2</strain>
    </source>
</reference>
<dbReference type="GO" id="GO:0030425">
    <property type="term" value="C:dendrite"/>
    <property type="evidence" value="ECO:0000318"/>
    <property type="project" value="GO_Central"/>
</dbReference>
<feature type="transmembrane region" description="Helical" evidence="8">
    <location>
        <begin position="35"/>
        <end position="52"/>
    </location>
</feature>
<organism evidence="9 10">
    <name type="scientific">Tribolium castaneum</name>
    <name type="common">Red flour beetle</name>
    <dbReference type="NCBI Taxonomy" id="7070"/>
    <lineage>
        <taxon>Eukaryota</taxon>
        <taxon>Metazoa</taxon>
        <taxon>Ecdysozoa</taxon>
        <taxon>Arthropoda</taxon>
        <taxon>Hexapoda</taxon>
        <taxon>Insecta</taxon>
        <taxon>Pterygota</taxon>
        <taxon>Neoptera</taxon>
        <taxon>Endopterygota</taxon>
        <taxon>Coleoptera</taxon>
        <taxon>Polyphaga</taxon>
        <taxon>Cucujiformia</taxon>
        <taxon>Tenebrionidae</taxon>
        <taxon>Tenebrionidae incertae sedis</taxon>
        <taxon>Tribolium</taxon>
    </lineage>
</organism>
<evidence type="ECO:0000256" key="1">
    <source>
        <dbReference type="ARBA" id="ARBA00004651"/>
    </source>
</evidence>
<dbReference type="InterPro" id="IPR013604">
    <property type="entry name" value="7TM_chemorcpt"/>
</dbReference>
<feature type="transmembrane region" description="Helical" evidence="8">
    <location>
        <begin position="112"/>
        <end position="131"/>
    </location>
</feature>